<dbReference type="OrthoDB" id="325754at2157"/>
<evidence type="ECO:0000313" key="3">
    <source>
        <dbReference type="Proteomes" id="UP000292704"/>
    </source>
</evidence>
<dbReference type="RefSeq" id="WP_130170581.1">
    <property type="nucleotide sequence ID" value="NZ_SHMR01000003.1"/>
</dbReference>
<reference evidence="2 3" key="1">
    <citation type="submission" date="2019-02" db="EMBL/GenBank/DDBJ databases">
        <title>Genome analysis provides insights into bioremediation potentialities and Haloocin production by Natrinema altunense strain 4.1R isolated from Chott Douz in Tunisian desert.</title>
        <authorList>
            <person name="Najjari A."/>
            <person name="Youssef N."/>
            <person name="Ben Dhia O."/>
            <person name="Ferjani R."/>
            <person name="El Hidri D."/>
            <person name="Ouzari H.I."/>
            <person name="Cherif A."/>
        </authorList>
    </citation>
    <scope>NUCLEOTIDE SEQUENCE [LARGE SCALE GENOMIC DNA]</scope>
    <source>
        <strain evidence="2 3">4.1R</strain>
    </source>
</reference>
<dbReference type="Proteomes" id="UP000292704">
    <property type="component" value="Unassembled WGS sequence"/>
</dbReference>
<feature type="region of interest" description="Disordered" evidence="1">
    <location>
        <begin position="1"/>
        <end position="24"/>
    </location>
</feature>
<sequence>MSRGTSITIEAIAHRSPGEDDDPYGDVEITSLPDWWAAAIKEFEAHDLRAYRPPRFADGTLKRTVVETLETKLEVSVRFVGRNASYQDDWEVRIDGETVTTIGRYRSPNGYTVYEIEPDEFVDRVTEALEEQ</sequence>
<organism evidence="2 3">
    <name type="scientific">Natrinema altunense</name>
    <dbReference type="NCBI Taxonomy" id="222984"/>
    <lineage>
        <taxon>Archaea</taxon>
        <taxon>Methanobacteriati</taxon>
        <taxon>Methanobacteriota</taxon>
        <taxon>Stenosarchaea group</taxon>
        <taxon>Halobacteria</taxon>
        <taxon>Halobacteriales</taxon>
        <taxon>Natrialbaceae</taxon>
        <taxon>Natrinema</taxon>
    </lineage>
</organism>
<dbReference type="AlphaFoldDB" id="A0A482XW16"/>
<comment type="caution">
    <text evidence="2">The sequence shown here is derived from an EMBL/GenBank/DDBJ whole genome shotgun (WGS) entry which is preliminary data.</text>
</comment>
<dbReference type="EMBL" id="SHMR01000003">
    <property type="protein sequence ID" value="RZH67868.1"/>
    <property type="molecule type" value="Genomic_DNA"/>
</dbReference>
<accession>A0A482XW16</accession>
<protein>
    <submittedName>
        <fullName evidence="2">Uncharacterized protein</fullName>
    </submittedName>
</protein>
<evidence type="ECO:0000313" key="2">
    <source>
        <dbReference type="EMBL" id="RZH67868.1"/>
    </source>
</evidence>
<dbReference type="STRING" id="222984.GCA_000731985_03574"/>
<evidence type="ECO:0000256" key="1">
    <source>
        <dbReference type="SAM" id="MobiDB-lite"/>
    </source>
</evidence>
<name>A0A482XW16_9EURY</name>
<gene>
    <name evidence="2" type="ORF">ELS17_10105</name>
</gene>
<proteinExistence type="predicted"/>